<evidence type="ECO:0000256" key="1">
    <source>
        <dbReference type="SAM" id="MobiDB-lite"/>
    </source>
</evidence>
<proteinExistence type="predicted"/>
<feature type="compositionally biased region" description="Low complexity" evidence="1">
    <location>
        <begin position="53"/>
        <end position="67"/>
    </location>
</feature>
<organism evidence="2 3">
    <name type="scientific">Actinokineospora diospyrosa</name>
    <dbReference type="NCBI Taxonomy" id="103728"/>
    <lineage>
        <taxon>Bacteria</taxon>
        <taxon>Bacillati</taxon>
        <taxon>Actinomycetota</taxon>
        <taxon>Actinomycetes</taxon>
        <taxon>Pseudonocardiales</taxon>
        <taxon>Pseudonocardiaceae</taxon>
        <taxon>Actinokineospora</taxon>
    </lineage>
</organism>
<accession>A0ABT1IL87</accession>
<name>A0ABT1IL87_9PSEU</name>
<evidence type="ECO:0008006" key="4">
    <source>
        <dbReference type="Google" id="ProtNLM"/>
    </source>
</evidence>
<reference evidence="2 3" key="1">
    <citation type="submission" date="2022-06" db="EMBL/GenBank/DDBJ databases">
        <title>Genomic Encyclopedia of Archaeal and Bacterial Type Strains, Phase II (KMG-II): from individual species to whole genera.</title>
        <authorList>
            <person name="Goeker M."/>
        </authorList>
    </citation>
    <scope>NUCLEOTIDE SEQUENCE [LARGE SCALE GENOMIC DNA]</scope>
    <source>
        <strain evidence="2 3">DSM 44255</strain>
    </source>
</reference>
<protein>
    <recommendedName>
        <fullName evidence="4">DUF3558 domain-containing protein</fullName>
    </recommendedName>
</protein>
<dbReference type="Proteomes" id="UP001205185">
    <property type="component" value="Unassembled WGS sequence"/>
</dbReference>
<feature type="region of interest" description="Disordered" evidence="1">
    <location>
        <begin position="45"/>
        <end position="77"/>
    </location>
</feature>
<sequence length="208" mass="21871">MQPPHQATPTRSPYRFRVLARPTAVLLTALTAAGCATSTATPRAELAPVRIDSPAPTTAAPSPTRTRQPGIMVGSPKTVPSPLDCPSYVTLITKATGVKAEPLPDATGLCRYRLPYARGTTNISIFFRAEPPGTPSYIPTSDHFGNTAYQVTGPDPSACGLAVALDPYLAPHEHGSHLTVLGSFESSPCLAAKKITEAIFERLPDAPA</sequence>
<keyword evidence="3" id="KW-1185">Reference proteome</keyword>
<dbReference type="EMBL" id="JAMTCO010000016">
    <property type="protein sequence ID" value="MCP2273418.1"/>
    <property type="molecule type" value="Genomic_DNA"/>
</dbReference>
<gene>
    <name evidence="2" type="ORF">LV75_005947</name>
</gene>
<comment type="caution">
    <text evidence="2">The sequence shown here is derived from an EMBL/GenBank/DDBJ whole genome shotgun (WGS) entry which is preliminary data.</text>
</comment>
<evidence type="ECO:0000313" key="2">
    <source>
        <dbReference type="EMBL" id="MCP2273418.1"/>
    </source>
</evidence>
<evidence type="ECO:0000313" key="3">
    <source>
        <dbReference type="Proteomes" id="UP001205185"/>
    </source>
</evidence>